<name>A0A8S1LXT4_PARPR</name>
<protein>
    <recommendedName>
        <fullName evidence="4">Serine/threonine-protein phosphatase</fullName>
        <ecNumber evidence="4">3.1.3.16</ecNumber>
    </recommendedName>
</protein>
<dbReference type="PROSITE" id="PS00125">
    <property type="entry name" value="SER_THR_PHOSPHATASE"/>
    <property type="match status" value="1"/>
</dbReference>
<comment type="similarity">
    <text evidence="4">Belongs to the PPP phosphatase family.</text>
</comment>
<evidence type="ECO:0000256" key="1">
    <source>
        <dbReference type="ARBA" id="ARBA00022723"/>
    </source>
</evidence>
<dbReference type="GO" id="GO:0004722">
    <property type="term" value="F:protein serine/threonine phosphatase activity"/>
    <property type="evidence" value="ECO:0007669"/>
    <property type="project" value="UniProtKB-EC"/>
</dbReference>
<evidence type="ECO:0000256" key="6">
    <source>
        <dbReference type="SAM" id="MobiDB-lite"/>
    </source>
</evidence>
<evidence type="ECO:0000313" key="9">
    <source>
        <dbReference type="Proteomes" id="UP000688137"/>
    </source>
</evidence>
<dbReference type="SMART" id="SM00156">
    <property type="entry name" value="PP2Ac"/>
    <property type="match status" value="1"/>
</dbReference>
<dbReference type="EC" id="3.1.3.16" evidence="4"/>
<keyword evidence="3" id="KW-0464">Manganese</keyword>
<dbReference type="InterPro" id="IPR004843">
    <property type="entry name" value="Calcineurin-like_PHP"/>
</dbReference>
<gene>
    <name evidence="8" type="ORF">PPRIM_AZ9-3.1.T0440115</name>
</gene>
<dbReference type="EMBL" id="CAJJDM010000044">
    <property type="protein sequence ID" value="CAD8069616.1"/>
    <property type="molecule type" value="Genomic_DNA"/>
</dbReference>
<evidence type="ECO:0000256" key="4">
    <source>
        <dbReference type="RuleBase" id="RU004273"/>
    </source>
</evidence>
<evidence type="ECO:0000256" key="3">
    <source>
        <dbReference type="ARBA" id="ARBA00023211"/>
    </source>
</evidence>
<organism evidence="8 9">
    <name type="scientific">Paramecium primaurelia</name>
    <dbReference type="NCBI Taxonomy" id="5886"/>
    <lineage>
        <taxon>Eukaryota</taxon>
        <taxon>Sar</taxon>
        <taxon>Alveolata</taxon>
        <taxon>Ciliophora</taxon>
        <taxon>Intramacronucleata</taxon>
        <taxon>Oligohymenophorea</taxon>
        <taxon>Peniculida</taxon>
        <taxon>Parameciidae</taxon>
        <taxon>Paramecium</taxon>
    </lineage>
</organism>
<accession>A0A8S1LXT4</accession>
<dbReference type="GO" id="GO:0046872">
    <property type="term" value="F:metal ion binding"/>
    <property type="evidence" value="ECO:0007669"/>
    <property type="project" value="UniProtKB-KW"/>
</dbReference>
<feature type="compositionally biased region" description="Low complexity" evidence="6">
    <location>
        <begin position="577"/>
        <end position="594"/>
    </location>
</feature>
<dbReference type="OMA" id="THIQTEW"/>
<keyword evidence="5" id="KW-0175">Coiled coil</keyword>
<feature type="domain" description="Serine/threonine specific protein phosphatases" evidence="7">
    <location>
        <begin position="1330"/>
        <end position="1335"/>
    </location>
</feature>
<reference evidence="8" key="1">
    <citation type="submission" date="2021-01" db="EMBL/GenBank/DDBJ databases">
        <authorList>
            <consortium name="Genoscope - CEA"/>
            <person name="William W."/>
        </authorList>
    </citation>
    <scope>NUCLEOTIDE SEQUENCE</scope>
</reference>
<feature type="coiled-coil region" evidence="5">
    <location>
        <begin position="267"/>
        <end position="329"/>
    </location>
</feature>
<proteinExistence type="inferred from homology"/>
<feature type="region of interest" description="Disordered" evidence="6">
    <location>
        <begin position="572"/>
        <end position="601"/>
    </location>
</feature>
<keyword evidence="1" id="KW-0479">Metal-binding</keyword>
<dbReference type="PANTHER" id="PTHR45619">
    <property type="entry name" value="SERINE/THREONINE-PROTEIN PHOSPHATASE PP2A-RELATED"/>
    <property type="match status" value="1"/>
</dbReference>
<comment type="caution">
    <text evidence="8">The sequence shown here is derived from an EMBL/GenBank/DDBJ whole genome shotgun (WGS) entry which is preliminary data.</text>
</comment>
<evidence type="ECO:0000259" key="7">
    <source>
        <dbReference type="PROSITE" id="PS00125"/>
    </source>
</evidence>
<feature type="coiled-coil region" evidence="5">
    <location>
        <begin position="872"/>
        <end position="906"/>
    </location>
</feature>
<dbReference type="InterPro" id="IPR006186">
    <property type="entry name" value="Ser/Thr-sp_prot-phosphatase"/>
</dbReference>
<dbReference type="CDD" id="cd07415">
    <property type="entry name" value="MPP_PP2A_PP4_PP6"/>
    <property type="match status" value="1"/>
</dbReference>
<sequence>MADQLLQNEKIKEISTHFQQKLRENIQHLQKIFHVSSEECSSLKEQLLAMKYYIDQRCQEYSQLIMDINAKGESRELLKKLADLITISELLNEDITYYKDTISAQDQRILLLESQLSFERQLVQQLQKDNKEIYDKMKQEALIERKDLEVALEVVKGQFQKLEDDFYQQVFNMENTIKQLNVKIVDLENGRASLIKTIHQKEDILKKQTIHYDTKLTDQKVYWQNKLNEKTNELEQTIKDNIQSWEIKCKCIQNDFDIYKKNIQEQIEQLTQLSNLKDKDYERLKENFDKLQEDYKLKETYILTHKDENDKVTTELRKQVEMLKELQINQEQKINTQQYEYNKILQQMKDGDSRYKKEQQRQNELLQEIQDLQFQNQENQKTIQNYNQLIKEIYTNASTFLGLEIKTQQHQQMLQFSLEYLLVLIRSNQEQKLEFNEVQNMYETQNLDLKNKLNKQCQINLSQDKLIATLEKRISELQLNILKNSIQGSQESQKKFNQKQVSYSIHKLEDLQVFPSILEQSDLIQQLSENQKSNDLQNDKIEQINNLLQDQINKEDKYTQTDDQILITTKTEEQLDEQSSQSQEENNNNELSNQEQKENPDSMPELIVEQQVTQQPVQQRRKTYNFFAPQPIPLLMGIKEDDSEQNDIKNQIQVQSMNSEQINDMQSINNVIQSLKLIEDNNQQQIDENQEQIIQQQQETINNIEVNQSNQQIIENKQEEYNQNNLQNSNSEFPQLDQNGITLKEYIDQQAQQETSIFMNKGDINQELILQQQQNDYSYQKARKLKLNQIIQAKRLSQKKQHSKKFKLKLDTDLTEHNHINQTPETVADTTYTKASRSTHIQTEWSLKITPYTTQQFQLENEQQGLQINQEQIKENQEYIQLQKNYAKLQNNLIEIEQENLRMNLIIEYYQKNQPIQKITQDASCFGNLDDDIYEKCDQLDHQVKFQQMQIEQLNEIKVELEKKEKEIENLQDLISNQSDQLMQQKYQNLQLKDELLQQQEQIKATNKQNELMIQLNNASKEKEDNVKIKLHSNSIVVRKEIKEKPKPQTPTKSDQLDELKQKIFQQEKIIRNLNQQIAKKDELLTSKQYHQENMAQLSQLQNANVEVQDLRKQLEQKKEQLAKCYTLIQYLEVELENYKSTCNLFNKPKQQNTERVIRSVQVTIPTIPQNIQKKLPYLQSDEQYSTISKSSYKKRNHSLYTNPFDNYDQSLQNSQIIILYNYKMIDKFLEQAYQGELLNENAIKFICLTLKEIFSKEPNVKKIPTPVTIVGDVHGQLYDVQELFKVGGKPPFTNYLFLGDYVDRGAHSVEVISLLSLLKVKFPNRVTLIRGNHETRGITQNYGFYMECQQKYGNTQAWEYFTDMFDYIPIACIVGTNLLCVHGGLSPCIESVDEIEHLNRFQEIPHEGAFTDIMWSDPDDEDTPGFKISPRGAGFVFGGQVLKEFLHFNNMTHLIRAHQLCNEGFNLKFEDRCITVWSAPNYLYRNGNLASILEIDEQDNRYFNIFSESPENMKKDLGTKSMMLGADKNYFI</sequence>
<evidence type="ECO:0000313" key="8">
    <source>
        <dbReference type="EMBL" id="CAD8069616.1"/>
    </source>
</evidence>
<dbReference type="Pfam" id="PF00149">
    <property type="entry name" value="Metallophos"/>
    <property type="match status" value="1"/>
</dbReference>
<feature type="coiled-coil region" evidence="5">
    <location>
        <begin position="937"/>
        <end position="1009"/>
    </location>
</feature>
<keyword evidence="2 4" id="KW-0378">Hydrolase</keyword>
<evidence type="ECO:0000256" key="5">
    <source>
        <dbReference type="SAM" id="Coils"/>
    </source>
</evidence>
<dbReference type="Proteomes" id="UP000688137">
    <property type="component" value="Unassembled WGS sequence"/>
</dbReference>
<dbReference type="InterPro" id="IPR047129">
    <property type="entry name" value="PPA2-like"/>
</dbReference>
<evidence type="ECO:0000256" key="2">
    <source>
        <dbReference type="ARBA" id="ARBA00022801"/>
    </source>
</evidence>
<comment type="catalytic activity">
    <reaction evidence="4">
        <text>O-phospho-L-threonyl-[protein] + H2O = L-threonyl-[protein] + phosphate</text>
        <dbReference type="Rhea" id="RHEA:47004"/>
        <dbReference type="Rhea" id="RHEA-COMP:11060"/>
        <dbReference type="Rhea" id="RHEA-COMP:11605"/>
        <dbReference type="ChEBI" id="CHEBI:15377"/>
        <dbReference type="ChEBI" id="CHEBI:30013"/>
        <dbReference type="ChEBI" id="CHEBI:43474"/>
        <dbReference type="ChEBI" id="CHEBI:61977"/>
        <dbReference type="EC" id="3.1.3.16"/>
    </reaction>
</comment>
<feature type="coiled-coil region" evidence="5">
    <location>
        <begin position="355"/>
        <end position="392"/>
    </location>
</feature>
<keyword evidence="9" id="KW-1185">Reference proteome</keyword>
<feature type="coiled-coil region" evidence="5">
    <location>
        <begin position="1057"/>
        <end position="1128"/>
    </location>
</feature>